<dbReference type="RefSeq" id="WP_088963226.1">
    <property type="nucleotide sequence ID" value="NZ_LT607410.1"/>
</dbReference>
<protein>
    <submittedName>
        <fullName evidence="3">Uncharacterized protein</fullName>
    </submittedName>
</protein>
<keyword evidence="2" id="KW-1133">Transmembrane helix</keyword>
<proteinExistence type="predicted"/>
<reference evidence="3 4" key="1">
    <citation type="submission" date="2016-06" db="EMBL/GenBank/DDBJ databases">
        <authorList>
            <person name="Kjaerup R.B."/>
            <person name="Dalgaard T.S."/>
            <person name="Juul-Madsen H.R."/>
        </authorList>
    </citation>
    <scope>NUCLEOTIDE SEQUENCE [LARGE SCALE GENOMIC DNA]</scope>
    <source>
        <strain evidence="3 4">DSM 43821</strain>
    </source>
</reference>
<feature type="region of interest" description="Disordered" evidence="1">
    <location>
        <begin position="65"/>
        <end position="97"/>
    </location>
</feature>
<evidence type="ECO:0000313" key="3">
    <source>
        <dbReference type="EMBL" id="SCF36614.1"/>
    </source>
</evidence>
<dbReference type="EMBL" id="LT607410">
    <property type="protein sequence ID" value="SCF36614.1"/>
    <property type="molecule type" value="Genomic_DNA"/>
</dbReference>
<dbReference type="Proteomes" id="UP000198228">
    <property type="component" value="Chromosome I"/>
</dbReference>
<sequence>MNRNEEAEVRSLLARAADDLPAGGVPAQTLLVAGERVVRRRRRSAVAAVAAVAAVVLLGSAAVLGGPGGSTTPADQGGRSPERVAPSRAVATPSRSTAALVGPVTTRGRAPTVAPARFDPTRRSFRLGWLPPGAIHQATRTDATILSAEANVPDPLEEGGPVEPGSMMAVAGSVTVRMGARGVDIFSPQLGSGLTGQVPATEAPGRPVASVDGHPAYLHGDRTQMLLSWQYAPGGWISVTVWSMARPEEVARQVAAGLTWQDERVTVPFRPVDVPSRATLAGMELRTWEGRWLNATAYYRMPGGDQPNVSDLSIGVSNGMWGRGGSELGRSKLRVDGRVAAAVDGPKGLGAYRVAQVPGCRDCVVDVGSESSAGLVALGGRSAALRLAAAIRLVADPTDPTSWRPL</sequence>
<evidence type="ECO:0000313" key="4">
    <source>
        <dbReference type="Proteomes" id="UP000198228"/>
    </source>
</evidence>
<accession>A0A1C4ZV13</accession>
<evidence type="ECO:0000256" key="1">
    <source>
        <dbReference type="SAM" id="MobiDB-lite"/>
    </source>
</evidence>
<keyword evidence="2" id="KW-0812">Transmembrane</keyword>
<evidence type="ECO:0000256" key="2">
    <source>
        <dbReference type="SAM" id="Phobius"/>
    </source>
</evidence>
<name>A0A1C4ZV13_9ACTN</name>
<dbReference type="AlphaFoldDB" id="A0A1C4ZV13"/>
<gene>
    <name evidence="3" type="ORF">GA0074696_4907</name>
</gene>
<keyword evidence="2" id="KW-0472">Membrane</keyword>
<feature type="transmembrane region" description="Helical" evidence="2">
    <location>
        <begin position="45"/>
        <end position="66"/>
    </location>
</feature>
<organism evidence="3 4">
    <name type="scientific">Micromonospora purpureochromogenes</name>
    <dbReference type="NCBI Taxonomy" id="47872"/>
    <lineage>
        <taxon>Bacteria</taxon>
        <taxon>Bacillati</taxon>
        <taxon>Actinomycetota</taxon>
        <taxon>Actinomycetes</taxon>
        <taxon>Micromonosporales</taxon>
        <taxon>Micromonosporaceae</taxon>
        <taxon>Micromonospora</taxon>
    </lineage>
</organism>